<evidence type="ECO:0000313" key="3">
    <source>
        <dbReference type="Proteomes" id="UP000294853"/>
    </source>
</evidence>
<dbReference type="AlphaFoldDB" id="A0A4P7IEL6"/>
<evidence type="ECO:0000313" key="2">
    <source>
        <dbReference type="EMBL" id="QBX55170.1"/>
    </source>
</evidence>
<feature type="transmembrane region" description="Helical" evidence="1">
    <location>
        <begin position="102"/>
        <end position="122"/>
    </location>
</feature>
<reference evidence="2 3" key="1">
    <citation type="submission" date="2019-03" db="EMBL/GenBank/DDBJ databases">
        <title>Three New Species of Nocardioides, Nocardioides euryhalodurans sp. nov., Nocardioides seonyuensis sp. nov. and Nocardioides eburneoflavus sp. nov. Iolated from Soil.</title>
        <authorList>
            <person name="Roh S.G."/>
            <person name="Lee C."/>
            <person name="Kim M.-K."/>
            <person name="Kim S.B."/>
        </authorList>
    </citation>
    <scope>NUCLEOTIDE SEQUENCE [LARGE SCALE GENOMIC DNA]</scope>
    <source>
        <strain evidence="2 3">MMS17-SY207-3</strain>
    </source>
</reference>
<organism evidence="2 3">
    <name type="scientific">Nocardioides seonyuensis</name>
    <dbReference type="NCBI Taxonomy" id="2518371"/>
    <lineage>
        <taxon>Bacteria</taxon>
        <taxon>Bacillati</taxon>
        <taxon>Actinomycetota</taxon>
        <taxon>Actinomycetes</taxon>
        <taxon>Propionibacteriales</taxon>
        <taxon>Nocardioidaceae</taxon>
        <taxon>Nocardioides</taxon>
    </lineage>
</organism>
<gene>
    <name evidence="2" type="ORF">EXE58_06685</name>
</gene>
<feature type="transmembrane region" description="Helical" evidence="1">
    <location>
        <begin position="20"/>
        <end position="45"/>
    </location>
</feature>
<sequence>MDSSGETPQPGFLADLTGRRAGLAAVVLLAAYSVPVAVAWAGGTAEGRRLLGDSSGLVGLLSLVLGMGLVVALTLKFGGWFAQLDFGEEYVETFRPLAGFALGWWRVLMQFGSLILVALVAGEAEEAANLERITDPETKALVSYAERAPIPRGWEFHRDSFYQSVYREGPNAVYRGQYAVPAAITAADMEAWLRDPGWLRGADGKPPIGALQDITCDAGEVTCEAEVTPEPGQPVEYTVSVRLIDGLTVVLDDSSPGELLSYEMEYEKAT</sequence>
<dbReference type="Proteomes" id="UP000294853">
    <property type="component" value="Chromosome"/>
</dbReference>
<name>A0A4P7IEL6_9ACTN</name>
<feature type="transmembrane region" description="Helical" evidence="1">
    <location>
        <begin position="57"/>
        <end position="82"/>
    </location>
</feature>
<dbReference type="RefSeq" id="WP_135267138.1">
    <property type="nucleotide sequence ID" value="NZ_CP038436.1"/>
</dbReference>
<protein>
    <submittedName>
        <fullName evidence="2">Uncharacterized protein</fullName>
    </submittedName>
</protein>
<accession>A0A4P7IEL6</accession>
<keyword evidence="1" id="KW-0812">Transmembrane</keyword>
<evidence type="ECO:0000256" key="1">
    <source>
        <dbReference type="SAM" id="Phobius"/>
    </source>
</evidence>
<keyword evidence="3" id="KW-1185">Reference proteome</keyword>
<dbReference type="KEGG" id="nsn:EXE58_06685"/>
<dbReference type="OrthoDB" id="5297508at2"/>
<keyword evidence="1" id="KW-0472">Membrane</keyword>
<proteinExistence type="predicted"/>
<dbReference type="EMBL" id="CP038436">
    <property type="protein sequence ID" value="QBX55170.1"/>
    <property type="molecule type" value="Genomic_DNA"/>
</dbReference>
<keyword evidence="1" id="KW-1133">Transmembrane helix</keyword>